<gene>
    <name evidence="2" type="ORF">DL239_04035</name>
</gene>
<dbReference type="RefSeq" id="WP_167682549.1">
    <property type="nucleotide sequence ID" value="NZ_QHLQ01000002.1"/>
</dbReference>
<evidence type="ECO:0000313" key="2">
    <source>
        <dbReference type="EMBL" id="NIZ60145.1"/>
    </source>
</evidence>
<name>A0ABX0W3D3_9RHOB</name>
<reference evidence="2 3" key="1">
    <citation type="submission" date="2018-05" db="EMBL/GenBank/DDBJ databases">
        <authorList>
            <person name="Zhang Y.-J."/>
        </authorList>
    </citation>
    <scope>NUCLEOTIDE SEQUENCE [LARGE SCALE GENOMIC DNA]</scope>
    <source>
        <strain evidence="2 3">CY04</strain>
    </source>
</reference>
<comment type="caution">
    <text evidence="2">The sequence shown here is derived from an EMBL/GenBank/DDBJ whole genome shotgun (WGS) entry which is preliminary data.</text>
</comment>
<dbReference type="PROSITE" id="PS51186">
    <property type="entry name" value="GNAT"/>
    <property type="match status" value="1"/>
</dbReference>
<dbReference type="Proteomes" id="UP001429564">
    <property type="component" value="Unassembled WGS sequence"/>
</dbReference>
<organism evidence="2 3">
    <name type="scientific">Parasedimentitalea denitrificans</name>
    <dbReference type="NCBI Taxonomy" id="2211118"/>
    <lineage>
        <taxon>Bacteria</taxon>
        <taxon>Pseudomonadati</taxon>
        <taxon>Pseudomonadota</taxon>
        <taxon>Alphaproteobacteria</taxon>
        <taxon>Rhodobacterales</taxon>
        <taxon>Paracoccaceae</taxon>
        <taxon>Parasedimentitalea</taxon>
    </lineage>
</organism>
<dbReference type="Gene3D" id="3.40.630.30">
    <property type="match status" value="1"/>
</dbReference>
<protein>
    <submittedName>
        <fullName evidence="2">N-acetyltransferase</fullName>
    </submittedName>
</protein>
<sequence length="157" mass="16963">MKIIDIPASDSARLVPLLQGVHALHVEHQPSRYAANPRDKDLEAWLSDWLGTEGMFTLGAVSPTGALLGYLIYQVEHRPALPVRAAETRAMMHHIAVQGPWQRMGVGKALMAEMKSQVSAQGIEVIATTYAPFDAASAALMSGMGLAPVMSMAEWRA</sequence>
<feature type="domain" description="N-acetyltransferase" evidence="1">
    <location>
        <begin position="1"/>
        <end position="157"/>
    </location>
</feature>
<proteinExistence type="predicted"/>
<dbReference type="EMBL" id="QHLQ01000002">
    <property type="protein sequence ID" value="NIZ60145.1"/>
    <property type="molecule type" value="Genomic_DNA"/>
</dbReference>
<dbReference type="CDD" id="cd04301">
    <property type="entry name" value="NAT_SF"/>
    <property type="match status" value="1"/>
</dbReference>
<accession>A0ABX0W3D3</accession>
<evidence type="ECO:0000259" key="1">
    <source>
        <dbReference type="PROSITE" id="PS51186"/>
    </source>
</evidence>
<keyword evidence="3" id="KW-1185">Reference proteome</keyword>
<dbReference type="InterPro" id="IPR016181">
    <property type="entry name" value="Acyl_CoA_acyltransferase"/>
</dbReference>
<dbReference type="InterPro" id="IPR000182">
    <property type="entry name" value="GNAT_dom"/>
</dbReference>
<dbReference type="SUPFAM" id="SSF55729">
    <property type="entry name" value="Acyl-CoA N-acyltransferases (Nat)"/>
    <property type="match status" value="1"/>
</dbReference>
<evidence type="ECO:0000313" key="3">
    <source>
        <dbReference type="Proteomes" id="UP001429564"/>
    </source>
</evidence>
<dbReference type="Pfam" id="PF00583">
    <property type="entry name" value="Acetyltransf_1"/>
    <property type="match status" value="1"/>
</dbReference>